<dbReference type="RefSeq" id="XP_011647619.1">
    <property type="nucleotide sequence ID" value="XM_011649317.1"/>
</dbReference>
<reference evidence="8" key="1">
    <citation type="submission" date="2025-08" db="UniProtKB">
        <authorList>
            <consortium name="RefSeq"/>
        </authorList>
    </citation>
    <scope>IDENTIFICATION</scope>
</reference>
<evidence type="ECO:0000313" key="7">
    <source>
        <dbReference type="Proteomes" id="UP000504615"/>
    </source>
</evidence>
<organism evidence="7 8">
    <name type="scientific">Pogonomyrmex barbatus</name>
    <name type="common">red harvester ant</name>
    <dbReference type="NCBI Taxonomy" id="144034"/>
    <lineage>
        <taxon>Eukaryota</taxon>
        <taxon>Metazoa</taxon>
        <taxon>Ecdysozoa</taxon>
        <taxon>Arthropoda</taxon>
        <taxon>Hexapoda</taxon>
        <taxon>Insecta</taxon>
        <taxon>Pterygota</taxon>
        <taxon>Neoptera</taxon>
        <taxon>Endopterygota</taxon>
        <taxon>Hymenoptera</taxon>
        <taxon>Apocrita</taxon>
        <taxon>Aculeata</taxon>
        <taxon>Formicoidea</taxon>
        <taxon>Formicidae</taxon>
        <taxon>Myrmicinae</taxon>
        <taxon>Pogonomyrmex</taxon>
    </lineage>
</organism>
<name>A0A6I9WXV8_9HYME</name>
<evidence type="ECO:0000313" key="8">
    <source>
        <dbReference type="RefSeq" id="XP_011647619.1"/>
    </source>
</evidence>
<evidence type="ECO:0000256" key="2">
    <source>
        <dbReference type="ARBA" id="ARBA00004245"/>
    </source>
</evidence>
<gene>
    <name evidence="8" type="primary">LOC105433846</name>
</gene>
<keyword evidence="7" id="KW-1185">Reference proteome</keyword>
<keyword evidence="4" id="KW-0206">Cytoskeleton</keyword>
<dbReference type="OrthoDB" id="446290at2759"/>
<dbReference type="Pfam" id="PF14886">
    <property type="entry name" value="FAM183"/>
    <property type="match status" value="1"/>
</dbReference>
<dbReference type="KEGG" id="pbar:105433846"/>
<dbReference type="GO" id="GO:0005929">
    <property type="term" value="C:cilium"/>
    <property type="evidence" value="ECO:0007669"/>
    <property type="project" value="UniProtKB-SubCell"/>
</dbReference>
<comment type="subcellular location">
    <subcellularLocation>
        <location evidence="1">Cell projection</location>
        <location evidence="1">Cilium</location>
    </subcellularLocation>
    <subcellularLocation>
        <location evidence="2">Cytoplasm</location>
        <location evidence="2">Cytoskeleton</location>
    </subcellularLocation>
</comment>
<evidence type="ECO:0000256" key="1">
    <source>
        <dbReference type="ARBA" id="ARBA00004138"/>
    </source>
</evidence>
<dbReference type="GeneID" id="105433846"/>
<evidence type="ECO:0000256" key="3">
    <source>
        <dbReference type="ARBA" id="ARBA00022490"/>
    </source>
</evidence>
<keyword evidence="5" id="KW-0966">Cell projection</keyword>
<dbReference type="AlphaFoldDB" id="A0A6I9WXV8"/>
<protein>
    <submittedName>
        <fullName evidence="8">Uncharacterized protein LOC105433846</fullName>
    </submittedName>
</protein>
<comment type="similarity">
    <text evidence="6">Belongs to the CFAP144 family.</text>
</comment>
<evidence type="ECO:0000256" key="6">
    <source>
        <dbReference type="ARBA" id="ARBA00034777"/>
    </source>
</evidence>
<dbReference type="Proteomes" id="UP000504615">
    <property type="component" value="Unplaced"/>
</dbReference>
<evidence type="ECO:0000256" key="4">
    <source>
        <dbReference type="ARBA" id="ARBA00023212"/>
    </source>
</evidence>
<keyword evidence="3" id="KW-0963">Cytoplasm</keyword>
<sequence>MATSLLTNPIKLRFYIERYEKENKLISVQETFVATVRTKSLTGKFYAKHDVFSPSDAREEDINLIKRQTEMTPKDIYSFRPPTVNMEYGWFTTPLVSIRKDPRLRFSRKQSDFIANELVRRKLQKGLPEKKFVGVPFRT</sequence>
<dbReference type="GO" id="GO:0005856">
    <property type="term" value="C:cytoskeleton"/>
    <property type="evidence" value="ECO:0007669"/>
    <property type="project" value="UniProtKB-SubCell"/>
</dbReference>
<proteinExistence type="inferred from homology"/>
<accession>A0A6I9WXV8</accession>
<evidence type="ECO:0000256" key="5">
    <source>
        <dbReference type="ARBA" id="ARBA00023273"/>
    </source>
</evidence>
<dbReference type="InterPro" id="IPR029214">
    <property type="entry name" value="CFAP144"/>
</dbReference>